<evidence type="ECO:0000313" key="2">
    <source>
        <dbReference type="EMBL" id="RIW34636.1"/>
    </source>
</evidence>
<dbReference type="Proteomes" id="UP000265801">
    <property type="component" value="Unassembled WGS sequence"/>
</dbReference>
<accession>A0A3A1QZB9</accession>
<gene>
    <name evidence="2" type="ORF">D3H55_08970</name>
</gene>
<proteinExistence type="predicted"/>
<organism evidence="2 3">
    <name type="scientific">Bacillus salacetis</name>
    <dbReference type="NCBI Taxonomy" id="2315464"/>
    <lineage>
        <taxon>Bacteria</taxon>
        <taxon>Bacillati</taxon>
        <taxon>Bacillota</taxon>
        <taxon>Bacilli</taxon>
        <taxon>Bacillales</taxon>
        <taxon>Bacillaceae</taxon>
        <taxon>Bacillus</taxon>
    </lineage>
</organism>
<dbReference type="EMBL" id="QXIR01000010">
    <property type="protein sequence ID" value="RIW34636.1"/>
    <property type="molecule type" value="Genomic_DNA"/>
</dbReference>
<dbReference type="InterPro" id="IPR048062">
    <property type="entry name" value="SE1832-like"/>
</dbReference>
<dbReference type="AlphaFoldDB" id="A0A3A1QZB9"/>
<reference evidence="2 3" key="1">
    <citation type="submission" date="2018-09" db="EMBL/GenBank/DDBJ databases">
        <title>Bacillus saliacetes sp. nov., isolated from Thai shrimp paste (Ka-pi).</title>
        <authorList>
            <person name="Daroonpunt R."/>
            <person name="Tanasupawat S."/>
            <person name="Yiamsombut S."/>
        </authorList>
    </citation>
    <scope>NUCLEOTIDE SEQUENCE [LARGE SCALE GENOMIC DNA]</scope>
    <source>
        <strain evidence="2 3">SKP7-4</strain>
    </source>
</reference>
<dbReference type="NCBIfam" id="NF040877">
    <property type="entry name" value="SE1832_fam"/>
    <property type="match status" value="1"/>
</dbReference>
<keyword evidence="1" id="KW-0175">Coiled coil</keyword>
<name>A0A3A1QZB9_9BACI</name>
<comment type="caution">
    <text evidence="2">The sequence shown here is derived from an EMBL/GenBank/DDBJ whole genome shotgun (WGS) entry which is preliminary data.</text>
</comment>
<dbReference type="RefSeq" id="WP_119546574.1">
    <property type="nucleotide sequence ID" value="NZ_QXIR01000010.1"/>
</dbReference>
<protein>
    <submittedName>
        <fullName evidence="2">Uncharacterized protein</fullName>
    </submittedName>
</protein>
<keyword evidence="3" id="KW-1185">Reference proteome</keyword>
<evidence type="ECO:0000313" key="3">
    <source>
        <dbReference type="Proteomes" id="UP000265801"/>
    </source>
</evidence>
<dbReference type="OrthoDB" id="2973146at2"/>
<feature type="coiled-coil region" evidence="1">
    <location>
        <begin position="27"/>
        <end position="54"/>
    </location>
</feature>
<sequence length="59" mass="6857">MTKSELEYKISEVKSDYIRIQGDLEKLESVGRSTEKSEKRLEELEIELAKLNKQLAEIS</sequence>
<evidence type="ECO:0000256" key="1">
    <source>
        <dbReference type="SAM" id="Coils"/>
    </source>
</evidence>